<dbReference type="EMBL" id="JAKOGI010002019">
    <property type="protein sequence ID" value="KAJ8423240.1"/>
    <property type="molecule type" value="Genomic_DNA"/>
</dbReference>
<name>A0A9Q1GQE9_9CARY</name>
<dbReference type="PANTHER" id="PTHR31286:SF165">
    <property type="entry name" value="DUF4283 DOMAIN-CONTAINING PROTEIN"/>
    <property type="match status" value="1"/>
</dbReference>
<dbReference type="AlphaFoldDB" id="A0A9Q1GQE9"/>
<sequence length="336" mass="39917">MEESNRIVFKQIEHQPTVQPDPDKGIELKSVPTEVINETKVAKNGMVDVENKIKYWQHAVLYSMLGANPPYEVMQGFIKRIWPAYEIDYSSLKRSILNQDKIAVEEKGVYFFDAKPFLVKGWNPKMDLKTKEIKSFPIWIQLLDLDFKFWHSESLSKIGSILGISLMTDKYTRDKLLIDISPDGQFPDYIEFFNEHETLQVVYEWKPLKCLHCKIFGHEESHYKKKLSSRQEWRQNIQHQENTDEQLEFSPVSRRVAAKQSEGNEVHKSDVRDFAEFLKKGKLFEMRWTGSYYSWTNKTIWSSIDRVIINSPWYRCFDFTQNHILPIAFLIMLQWW</sequence>
<evidence type="ECO:0000313" key="1">
    <source>
        <dbReference type="EMBL" id="KAJ8423240.1"/>
    </source>
</evidence>
<evidence type="ECO:0000313" key="2">
    <source>
        <dbReference type="Proteomes" id="UP001153076"/>
    </source>
</evidence>
<accession>A0A9Q1GQE9</accession>
<proteinExistence type="predicted"/>
<organism evidence="1 2">
    <name type="scientific">Carnegiea gigantea</name>
    <dbReference type="NCBI Taxonomy" id="171969"/>
    <lineage>
        <taxon>Eukaryota</taxon>
        <taxon>Viridiplantae</taxon>
        <taxon>Streptophyta</taxon>
        <taxon>Embryophyta</taxon>
        <taxon>Tracheophyta</taxon>
        <taxon>Spermatophyta</taxon>
        <taxon>Magnoliopsida</taxon>
        <taxon>eudicotyledons</taxon>
        <taxon>Gunneridae</taxon>
        <taxon>Pentapetalae</taxon>
        <taxon>Caryophyllales</taxon>
        <taxon>Cactineae</taxon>
        <taxon>Cactaceae</taxon>
        <taxon>Cactoideae</taxon>
        <taxon>Echinocereeae</taxon>
        <taxon>Carnegiea</taxon>
    </lineage>
</organism>
<protein>
    <recommendedName>
        <fullName evidence="3">DUF4283 domain-containing protein</fullName>
    </recommendedName>
</protein>
<dbReference type="Proteomes" id="UP001153076">
    <property type="component" value="Unassembled WGS sequence"/>
</dbReference>
<dbReference type="InterPro" id="IPR040256">
    <property type="entry name" value="At4g02000-like"/>
</dbReference>
<reference evidence="1" key="1">
    <citation type="submission" date="2022-04" db="EMBL/GenBank/DDBJ databases">
        <title>Carnegiea gigantea Genome sequencing and assembly v2.</title>
        <authorList>
            <person name="Copetti D."/>
            <person name="Sanderson M.J."/>
            <person name="Burquez A."/>
            <person name="Wojciechowski M.F."/>
        </authorList>
    </citation>
    <scope>NUCLEOTIDE SEQUENCE</scope>
    <source>
        <strain evidence="1">SGP5-SGP5p</strain>
        <tissue evidence="1">Aerial part</tissue>
    </source>
</reference>
<comment type="caution">
    <text evidence="1">The sequence shown here is derived from an EMBL/GenBank/DDBJ whole genome shotgun (WGS) entry which is preliminary data.</text>
</comment>
<gene>
    <name evidence="1" type="ORF">Cgig2_030093</name>
</gene>
<keyword evidence="2" id="KW-1185">Reference proteome</keyword>
<dbReference type="PANTHER" id="PTHR31286">
    <property type="entry name" value="GLYCINE-RICH CELL WALL STRUCTURAL PROTEIN 1.8-LIKE"/>
    <property type="match status" value="1"/>
</dbReference>
<dbReference type="OrthoDB" id="425619at2759"/>
<evidence type="ECO:0008006" key="3">
    <source>
        <dbReference type="Google" id="ProtNLM"/>
    </source>
</evidence>